<name>A0A5C3N2B9_9AGAM</name>
<reference evidence="1 2" key="1">
    <citation type="journal article" date="2019" name="Nat. Ecol. Evol.">
        <title>Megaphylogeny resolves global patterns of mushroom evolution.</title>
        <authorList>
            <person name="Varga T."/>
            <person name="Krizsan K."/>
            <person name="Foldi C."/>
            <person name="Dima B."/>
            <person name="Sanchez-Garcia M."/>
            <person name="Sanchez-Ramirez S."/>
            <person name="Szollosi G.J."/>
            <person name="Szarkandi J.G."/>
            <person name="Papp V."/>
            <person name="Albert L."/>
            <person name="Andreopoulos W."/>
            <person name="Angelini C."/>
            <person name="Antonin V."/>
            <person name="Barry K.W."/>
            <person name="Bougher N.L."/>
            <person name="Buchanan P."/>
            <person name="Buyck B."/>
            <person name="Bense V."/>
            <person name="Catcheside P."/>
            <person name="Chovatia M."/>
            <person name="Cooper J."/>
            <person name="Damon W."/>
            <person name="Desjardin D."/>
            <person name="Finy P."/>
            <person name="Geml J."/>
            <person name="Haridas S."/>
            <person name="Hughes K."/>
            <person name="Justo A."/>
            <person name="Karasinski D."/>
            <person name="Kautmanova I."/>
            <person name="Kiss B."/>
            <person name="Kocsube S."/>
            <person name="Kotiranta H."/>
            <person name="LaButti K.M."/>
            <person name="Lechner B.E."/>
            <person name="Liimatainen K."/>
            <person name="Lipzen A."/>
            <person name="Lukacs Z."/>
            <person name="Mihaltcheva S."/>
            <person name="Morgado L.N."/>
            <person name="Niskanen T."/>
            <person name="Noordeloos M.E."/>
            <person name="Ohm R.A."/>
            <person name="Ortiz-Santana B."/>
            <person name="Ovrebo C."/>
            <person name="Racz N."/>
            <person name="Riley R."/>
            <person name="Savchenko A."/>
            <person name="Shiryaev A."/>
            <person name="Soop K."/>
            <person name="Spirin V."/>
            <person name="Szebenyi C."/>
            <person name="Tomsovsky M."/>
            <person name="Tulloss R.E."/>
            <person name="Uehling J."/>
            <person name="Grigoriev I.V."/>
            <person name="Vagvolgyi C."/>
            <person name="Papp T."/>
            <person name="Martin F.M."/>
            <person name="Miettinen O."/>
            <person name="Hibbett D.S."/>
            <person name="Nagy L.G."/>
        </authorList>
    </citation>
    <scope>NUCLEOTIDE SEQUENCE [LARGE SCALE GENOMIC DNA]</scope>
    <source>
        <strain evidence="1 2">OMC1185</strain>
    </source>
</reference>
<protein>
    <submittedName>
        <fullName evidence="1">Uncharacterized protein</fullName>
    </submittedName>
</protein>
<sequence>MRPSNYLMGSMQGYADLTLRRPLTAHSTSAYIAPCNLCMSSSALVPDMAPPPCGIAQLVDTRAHLPSESRYEGRRNAFWLGIRAGGTTSGMSARGWAGVRWYRVECWVMRKGHVTSNFLPSSSRLAVLSLSRLIFLISAFCARWHCYGCYMAMLPHVLHCSEHSE</sequence>
<proteinExistence type="predicted"/>
<evidence type="ECO:0000313" key="1">
    <source>
        <dbReference type="EMBL" id="TFK50566.1"/>
    </source>
</evidence>
<organism evidence="1 2">
    <name type="scientific">Heliocybe sulcata</name>
    <dbReference type="NCBI Taxonomy" id="5364"/>
    <lineage>
        <taxon>Eukaryota</taxon>
        <taxon>Fungi</taxon>
        <taxon>Dikarya</taxon>
        <taxon>Basidiomycota</taxon>
        <taxon>Agaricomycotina</taxon>
        <taxon>Agaricomycetes</taxon>
        <taxon>Gloeophyllales</taxon>
        <taxon>Gloeophyllaceae</taxon>
        <taxon>Heliocybe</taxon>
    </lineage>
</organism>
<dbReference type="AlphaFoldDB" id="A0A5C3N2B9"/>
<evidence type="ECO:0000313" key="2">
    <source>
        <dbReference type="Proteomes" id="UP000305948"/>
    </source>
</evidence>
<gene>
    <name evidence="1" type="ORF">OE88DRAFT_268839</name>
</gene>
<dbReference type="Proteomes" id="UP000305948">
    <property type="component" value="Unassembled WGS sequence"/>
</dbReference>
<dbReference type="EMBL" id="ML213513">
    <property type="protein sequence ID" value="TFK50566.1"/>
    <property type="molecule type" value="Genomic_DNA"/>
</dbReference>
<keyword evidence="2" id="KW-1185">Reference proteome</keyword>
<accession>A0A5C3N2B9</accession>